<dbReference type="Proteomes" id="UP001060085">
    <property type="component" value="Linkage Group LG04"/>
</dbReference>
<proteinExistence type="predicted"/>
<organism evidence="1 2">
    <name type="scientific">Catharanthus roseus</name>
    <name type="common">Madagascar periwinkle</name>
    <name type="synonym">Vinca rosea</name>
    <dbReference type="NCBI Taxonomy" id="4058"/>
    <lineage>
        <taxon>Eukaryota</taxon>
        <taxon>Viridiplantae</taxon>
        <taxon>Streptophyta</taxon>
        <taxon>Embryophyta</taxon>
        <taxon>Tracheophyta</taxon>
        <taxon>Spermatophyta</taxon>
        <taxon>Magnoliopsida</taxon>
        <taxon>eudicotyledons</taxon>
        <taxon>Gunneridae</taxon>
        <taxon>Pentapetalae</taxon>
        <taxon>asterids</taxon>
        <taxon>lamiids</taxon>
        <taxon>Gentianales</taxon>
        <taxon>Apocynaceae</taxon>
        <taxon>Rauvolfioideae</taxon>
        <taxon>Vinceae</taxon>
        <taxon>Catharanthinae</taxon>
        <taxon>Catharanthus</taxon>
    </lineage>
</organism>
<sequence length="126" mass="14178">MEETSQGGERILILVVILAYKAQTKKRKHRLNIGYGETVSGALQWSLLRHPFESQPHHMTFISQIAEGSLDRLDHLIGPLWLGYSRPSSIRTCFRWGLATSIRKRSGVTNLDKVIPLDIDSGIIAL</sequence>
<gene>
    <name evidence="1" type="ORF">M9H77_18854</name>
</gene>
<evidence type="ECO:0000313" key="1">
    <source>
        <dbReference type="EMBL" id="KAI5669001.1"/>
    </source>
</evidence>
<name>A0ACC0B8L1_CATRO</name>
<accession>A0ACC0B8L1</accession>
<comment type="caution">
    <text evidence="1">The sequence shown here is derived from an EMBL/GenBank/DDBJ whole genome shotgun (WGS) entry which is preliminary data.</text>
</comment>
<protein>
    <submittedName>
        <fullName evidence="1">Uncharacterized protein</fullName>
    </submittedName>
</protein>
<dbReference type="EMBL" id="CM044704">
    <property type="protein sequence ID" value="KAI5669001.1"/>
    <property type="molecule type" value="Genomic_DNA"/>
</dbReference>
<keyword evidence="2" id="KW-1185">Reference proteome</keyword>
<reference evidence="2" key="1">
    <citation type="journal article" date="2023" name="Nat. Plants">
        <title>Single-cell RNA sequencing provides a high-resolution roadmap for understanding the multicellular compartmentation of specialized metabolism.</title>
        <authorList>
            <person name="Sun S."/>
            <person name="Shen X."/>
            <person name="Li Y."/>
            <person name="Li Y."/>
            <person name="Wang S."/>
            <person name="Li R."/>
            <person name="Zhang H."/>
            <person name="Shen G."/>
            <person name="Guo B."/>
            <person name="Wei J."/>
            <person name="Xu J."/>
            <person name="St-Pierre B."/>
            <person name="Chen S."/>
            <person name="Sun C."/>
        </authorList>
    </citation>
    <scope>NUCLEOTIDE SEQUENCE [LARGE SCALE GENOMIC DNA]</scope>
</reference>
<evidence type="ECO:0000313" key="2">
    <source>
        <dbReference type="Proteomes" id="UP001060085"/>
    </source>
</evidence>